<comment type="similarity">
    <text evidence="1">Belongs to the ATP-dependent AMP-binding enzyme family.</text>
</comment>
<dbReference type="PANTHER" id="PTHR45527:SF1">
    <property type="entry name" value="FATTY ACID SYNTHASE"/>
    <property type="match status" value="1"/>
</dbReference>
<evidence type="ECO:0000256" key="2">
    <source>
        <dbReference type="ARBA" id="ARBA00022737"/>
    </source>
</evidence>
<dbReference type="Pfam" id="PF13193">
    <property type="entry name" value="AMP-binding_C"/>
    <property type="match status" value="1"/>
</dbReference>
<dbReference type="Proteomes" id="UP001597541">
    <property type="component" value="Unassembled WGS sequence"/>
</dbReference>
<dbReference type="SUPFAM" id="SSF56801">
    <property type="entry name" value="Acetyl-CoA synthetase-like"/>
    <property type="match status" value="1"/>
</dbReference>
<feature type="domain" description="AMP-dependent synthetase/ligase" evidence="3">
    <location>
        <begin position="20"/>
        <end position="366"/>
    </location>
</feature>
<keyword evidence="6" id="KW-1185">Reference proteome</keyword>
<proteinExistence type="inferred from homology"/>
<dbReference type="InterPro" id="IPR000873">
    <property type="entry name" value="AMP-dep_synth/lig_dom"/>
</dbReference>
<dbReference type="NCBIfam" id="TIGR01733">
    <property type="entry name" value="AA-adenyl-dom"/>
    <property type="match status" value="1"/>
</dbReference>
<dbReference type="InterPro" id="IPR025110">
    <property type="entry name" value="AMP-bd_C"/>
</dbReference>
<name>A0ABW5PHE4_9BACL</name>
<evidence type="ECO:0000259" key="3">
    <source>
        <dbReference type="Pfam" id="PF00501"/>
    </source>
</evidence>
<dbReference type="PANTHER" id="PTHR45527">
    <property type="entry name" value="NONRIBOSOMAL PEPTIDE SYNTHETASE"/>
    <property type="match status" value="1"/>
</dbReference>
<dbReference type="RefSeq" id="WP_377605579.1">
    <property type="nucleotide sequence ID" value="NZ_JBHUME010000013.1"/>
</dbReference>
<organism evidence="5 6">
    <name type="scientific">Paenibacillus gansuensis</name>
    <dbReference type="NCBI Taxonomy" id="306542"/>
    <lineage>
        <taxon>Bacteria</taxon>
        <taxon>Bacillati</taxon>
        <taxon>Bacillota</taxon>
        <taxon>Bacilli</taxon>
        <taxon>Bacillales</taxon>
        <taxon>Paenibacillaceae</taxon>
        <taxon>Paenibacillus</taxon>
    </lineage>
</organism>
<reference evidence="6" key="1">
    <citation type="journal article" date="2019" name="Int. J. Syst. Evol. Microbiol.">
        <title>The Global Catalogue of Microorganisms (GCM) 10K type strain sequencing project: providing services to taxonomists for standard genome sequencing and annotation.</title>
        <authorList>
            <consortium name="The Broad Institute Genomics Platform"/>
            <consortium name="The Broad Institute Genome Sequencing Center for Infectious Disease"/>
            <person name="Wu L."/>
            <person name="Ma J."/>
        </authorList>
    </citation>
    <scope>NUCLEOTIDE SEQUENCE [LARGE SCALE GENOMIC DNA]</scope>
    <source>
        <strain evidence="6">KCTC 3950</strain>
    </source>
</reference>
<dbReference type="InterPro" id="IPR042099">
    <property type="entry name" value="ANL_N_sf"/>
</dbReference>
<evidence type="ECO:0000313" key="5">
    <source>
        <dbReference type="EMBL" id="MFD2614574.1"/>
    </source>
</evidence>
<dbReference type="InterPro" id="IPR010071">
    <property type="entry name" value="AA_adenyl_dom"/>
</dbReference>
<gene>
    <name evidence="5" type="ORF">ACFSUF_19365</name>
</gene>
<dbReference type="Gene3D" id="3.40.50.12780">
    <property type="entry name" value="N-terminal domain of ligase-like"/>
    <property type="match status" value="1"/>
</dbReference>
<evidence type="ECO:0000313" key="6">
    <source>
        <dbReference type="Proteomes" id="UP001597541"/>
    </source>
</evidence>
<evidence type="ECO:0000259" key="4">
    <source>
        <dbReference type="Pfam" id="PF13193"/>
    </source>
</evidence>
<dbReference type="EMBL" id="JBHUME010000013">
    <property type="protein sequence ID" value="MFD2614574.1"/>
    <property type="molecule type" value="Genomic_DNA"/>
</dbReference>
<dbReference type="Pfam" id="PF00501">
    <property type="entry name" value="AMP-binding"/>
    <property type="match status" value="1"/>
</dbReference>
<comment type="caution">
    <text evidence="5">The sequence shown here is derived from an EMBL/GenBank/DDBJ whole genome shotgun (WGS) entry which is preliminary data.</text>
</comment>
<evidence type="ECO:0000256" key="1">
    <source>
        <dbReference type="ARBA" id="ARBA00006432"/>
    </source>
</evidence>
<protein>
    <submittedName>
        <fullName evidence="5">Amino acid adenylation domain-containing protein</fullName>
    </submittedName>
</protein>
<accession>A0ABW5PHE4</accession>
<sequence>MWHKNEKTMADILSKGLLHNPNNIALESHQTSISYKELDEFSTRFSIYLIRAGVRKGDKIIISSKKSYSTIAAIIGILKCGCVFIPIDPDSPINRTRYIIEDTNPKVIIMPNEYSIKDSKNTIVLSFEEVENILNDDLNMQNVEFPYVCGDDAAYCMYTSGSTGQPKGVLIKHNSVVSFFNSIYEFIELDQNSKSISLNPIFADASIVDLFYPLYQGAYVYLYDQKIIPKNIWRVIQDKGINYCDVVSSLLTLLVESVELTKFNLSKLKIVSNGAEILNVNTAQKLLRQVPGLLIVNAYGPTEATCICVVECIREIESDRQETYPIGKPLKGIKAIIVDDENNEINELNVFGELLVSGTQVMSGYLNKPSETNKRMYMYKGDYYYRTGDICFYDNEKKINIVGRIDEDIKVSGYRVNLNEIREAVHKLPYIKSFVVLSVQERVKGKVPALAVILQRGADNITEDKIKNDLKDDLPKFMIPRYVLLCNQFPTVPSGKVDLQRIKLLINLEFNIT</sequence>
<keyword evidence="2" id="KW-0677">Repeat</keyword>
<dbReference type="Gene3D" id="3.30.300.30">
    <property type="match status" value="1"/>
</dbReference>
<dbReference type="InterPro" id="IPR045851">
    <property type="entry name" value="AMP-bd_C_sf"/>
</dbReference>
<feature type="domain" description="AMP-binding enzyme C-terminal" evidence="4">
    <location>
        <begin position="421"/>
        <end position="496"/>
    </location>
</feature>